<dbReference type="GO" id="GO:0003877">
    <property type="term" value="F:ATP:ADP adenylyltransferase activity"/>
    <property type="evidence" value="ECO:0007669"/>
    <property type="project" value="UniProtKB-EC"/>
</dbReference>
<gene>
    <name evidence="4" type="ORF">PEP31012_03984</name>
</gene>
<accession>A0A5E4XLQ9</accession>
<feature type="domain" description="HIT" evidence="3">
    <location>
        <begin position="48"/>
        <end position="153"/>
    </location>
</feature>
<feature type="short sequence motif" description="Histidine triad motif" evidence="1">
    <location>
        <begin position="138"/>
        <end position="142"/>
    </location>
</feature>
<keyword evidence="4" id="KW-0808">Transferase</keyword>
<evidence type="ECO:0000256" key="1">
    <source>
        <dbReference type="PROSITE-ProRule" id="PRU00464"/>
    </source>
</evidence>
<evidence type="ECO:0000259" key="3">
    <source>
        <dbReference type="PROSITE" id="PS51084"/>
    </source>
</evidence>
<dbReference type="PROSITE" id="PS51084">
    <property type="entry name" value="HIT_2"/>
    <property type="match status" value="1"/>
</dbReference>
<dbReference type="PANTHER" id="PTHR42997">
    <property type="entry name" value="HIT FAMILY HYDROLASE"/>
    <property type="match status" value="1"/>
</dbReference>
<dbReference type="Proteomes" id="UP000400981">
    <property type="component" value="Unassembled WGS sequence"/>
</dbReference>
<keyword evidence="2" id="KW-0472">Membrane</keyword>
<dbReference type="InterPro" id="IPR052908">
    <property type="entry name" value="AP-4-A_phosphorylase"/>
</dbReference>
<evidence type="ECO:0000313" key="4">
    <source>
        <dbReference type="EMBL" id="VVE37052.1"/>
    </source>
</evidence>
<dbReference type="Gene3D" id="3.30.428.10">
    <property type="entry name" value="HIT-like"/>
    <property type="match status" value="1"/>
</dbReference>
<dbReference type="AlphaFoldDB" id="A0A5E4XLQ9"/>
<dbReference type="SUPFAM" id="SSF54197">
    <property type="entry name" value="HIT-like"/>
    <property type="match status" value="1"/>
</dbReference>
<sequence>MTTAQTISMVGLALCVMYIVNLVLDSYRKEEAGRTGHLRSRVMRADDVECPFCFDDGKAVFRRAYARVIYDINPVTTGHMLIVSTRHVSSYFDLSGDEKRAMWDLVDEVKAFLDKQFEPDGYNVGVNIGGASGQTIPHVHIHVIPRYVGDTPWPQGGVRGVIPERQSYE</sequence>
<keyword evidence="4" id="KW-0548">Nucleotidyltransferase</keyword>
<evidence type="ECO:0000313" key="5">
    <source>
        <dbReference type="Proteomes" id="UP000400981"/>
    </source>
</evidence>
<keyword evidence="2" id="KW-1133">Transmembrane helix</keyword>
<protein>
    <submittedName>
        <fullName evidence="4">AP-4-A phosphorylase</fullName>
        <ecNumber evidence="4">2.7.7.53</ecNumber>
    </submittedName>
</protein>
<evidence type="ECO:0000256" key="2">
    <source>
        <dbReference type="SAM" id="Phobius"/>
    </source>
</evidence>
<organism evidence="4 5">
    <name type="scientific">Pandoraea eparura</name>
    <dbReference type="NCBI Taxonomy" id="2508291"/>
    <lineage>
        <taxon>Bacteria</taxon>
        <taxon>Pseudomonadati</taxon>
        <taxon>Pseudomonadota</taxon>
        <taxon>Betaproteobacteria</taxon>
        <taxon>Burkholderiales</taxon>
        <taxon>Burkholderiaceae</taxon>
        <taxon>Pandoraea</taxon>
    </lineage>
</organism>
<proteinExistence type="predicted"/>
<keyword evidence="5" id="KW-1185">Reference proteome</keyword>
<feature type="transmembrane region" description="Helical" evidence="2">
    <location>
        <begin position="6"/>
        <end position="24"/>
    </location>
</feature>
<dbReference type="Pfam" id="PF01230">
    <property type="entry name" value="HIT"/>
    <property type="match status" value="1"/>
</dbReference>
<reference evidence="4 5" key="1">
    <citation type="submission" date="2019-08" db="EMBL/GenBank/DDBJ databases">
        <authorList>
            <person name="Peeters C."/>
        </authorList>
    </citation>
    <scope>NUCLEOTIDE SEQUENCE [LARGE SCALE GENOMIC DNA]</scope>
    <source>
        <strain evidence="4 5">LMG 31012</strain>
    </source>
</reference>
<keyword evidence="2" id="KW-0812">Transmembrane</keyword>
<dbReference type="EC" id="2.7.7.53" evidence="4"/>
<dbReference type="EMBL" id="CABPSH010000012">
    <property type="protein sequence ID" value="VVE37052.1"/>
    <property type="molecule type" value="Genomic_DNA"/>
</dbReference>
<dbReference type="InterPro" id="IPR019808">
    <property type="entry name" value="Histidine_triad_CS"/>
</dbReference>
<dbReference type="PANTHER" id="PTHR42997:SF1">
    <property type="entry name" value="AP-4-A PHOSPHORYLASE"/>
    <property type="match status" value="1"/>
</dbReference>
<name>A0A5E4XLQ9_9BURK</name>
<dbReference type="PROSITE" id="PS00892">
    <property type="entry name" value="HIT_1"/>
    <property type="match status" value="1"/>
</dbReference>
<dbReference type="InterPro" id="IPR036265">
    <property type="entry name" value="HIT-like_sf"/>
</dbReference>
<dbReference type="RefSeq" id="WP_217427153.1">
    <property type="nucleotide sequence ID" value="NZ_CABPSH010000012.1"/>
</dbReference>
<dbReference type="InterPro" id="IPR011146">
    <property type="entry name" value="HIT-like"/>
</dbReference>